<keyword evidence="5" id="KW-1185">Reference proteome</keyword>
<keyword evidence="4" id="KW-0808">Transferase</keyword>
<name>A0A7T1AZV2_9STAP</name>
<dbReference type="GO" id="GO:0008484">
    <property type="term" value="F:sulfuric ester hydrolase activity"/>
    <property type="evidence" value="ECO:0007669"/>
    <property type="project" value="TreeGrafter"/>
</dbReference>
<gene>
    <name evidence="4" type="ORF">ISP08_12545</name>
</gene>
<dbReference type="PANTHER" id="PTHR45953">
    <property type="entry name" value="IDURONATE 2-SULFATASE"/>
    <property type="match status" value="1"/>
</dbReference>
<dbReference type="RefSeq" id="WP_195718865.1">
    <property type="nucleotide sequence ID" value="NZ_CP064056.1"/>
</dbReference>
<protein>
    <submittedName>
        <fullName evidence="4">Sulfatase-like hydrolase/transferase</fullName>
    </submittedName>
</protein>
<feature type="domain" description="Sulfatase N-terminal" evidence="3">
    <location>
        <begin position="9"/>
        <end position="368"/>
    </location>
</feature>
<sequence length="500" mass="58332">MTNNDQTQPNIIMIMTDQQRFDTISELGFEQMHTPNMDQLVKNGTTFEQSFCPGATCVPSRAAIFTGMYPHNTGVYNLFNSWGHQRSWVHDLAENGYHCVNIGKMHVAPTYDSMGFHERFVVENPQNELAKADGREDEWGRYLSFYDTERPLNQQLTDPDWMSKYQGVPWELAEHLHSDVFIGNSALAWINRHKQTQPVFLQIGFTGPHEVYDPLPRQLDHYADKKMPDAVWKEDELSEKPPQHYAHQEYFRRADGDAQVDMANASEKDIQHLRRHYFAKISTIDEKIGEIMEDLEAKGYLDNAIVIFTSDHGDMLGDHKLPYKWLMYDAAVKVPLIVWDTRKEQLSKNDDLISLIDIGPTILESVGIKVPEYLDGHSFLNKLYDANGEPHRKHIICEDNYLTMIRNKSYKLVNYTFQEDDGELYDLTNDPNELNNLFNDDNYKQIKQELKMDLLQDILRSTYSNATYKNRNTMDDMLYPKDNHYLHPITKKNPTGWYNR</sequence>
<evidence type="ECO:0000313" key="5">
    <source>
        <dbReference type="Proteomes" id="UP000594455"/>
    </source>
</evidence>
<dbReference type="EMBL" id="CP064056">
    <property type="protein sequence ID" value="QPM75123.1"/>
    <property type="molecule type" value="Genomic_DNA"/>
</dbReference>
<evidence type="ECO:0000256" key="1">
    <source>
        <dbReference type="ARBA" id="ARBA00022723"/>
    </source>
</evidence>
<proteinExistence type="predicted"/>
<dbReference type="Proteomes" id="UP000594455">
    <property type="component" value="Chromosome"/>
</dbReference>
<keyword evidence="2 4" id="KW-0378">Hydrolase</keyword>
<dbReference type="Gene3D" id="3.40.720.10">
    <property type="entry name" value="Alkaline Phosphatase, subunit A"/>
    <property type="match status" value="1"/>
</dbReference>
<dbReference type="AlphaFoldDB" id="A0A7T1AZV2"/>
<reference evidence="4 5" key="1">
    <citation type="submission" date="2020-10" db="EMBL/GenBank/DDBJ databases">
        <title>Closed genome sequences of Staphylococcus lloydii sp. nov. and Staphylococcus durrellii sp. nov. Isolated from Captive Fruit Bats (Pteropus livingstonii).</title>
        <authorList>
            <person name="Fountain K."/>
        </authorList>
    </citation>
    <scope>NUCLEOTIDE SEQUENCE [LARGE SCALE GENOMIC DNA]</scope>
    <source>
        <strain evidence="4 5">23_2_7_LY</strain>
    </source>
</reference>
<dbReference type="GO" id="GO:0046872">
    <property type="term" value="F:metal ion binding"/>
    <property type="evidence" value="ECO:0007669"/>
    <property type="project" value="UniProtKB-KW"/>
</dbReference>
<evidence type="ECO:0000256" key="2">
    <source>
        <dbReference type="ARBA" id="ARBA00022801"/>
    </source>
</evidence>
<dbReference type="GO" id="GO:0016740">
    <property type="term" value="F:transferase activity"/>
    <property type="evidence" value="ECO:0007669"/>
    <property type="project" value="UniProtKB-KW"/>
</dbReference>
<dbReference type="InterPro" id="IPR000917">
    <property type="entry name" value="Sulfatase_N"/>
</dbReference>
<dbReference type="GO" id="GO:0005737">
    <property type="term" value="C:cytoplasm"/>
    <property type="evidence" value="ECO:0007669"/>
    <property type="project" value="TreeGrafter"/>
</dbReference>
<accession>A0A7T1AZV2</accession>
<evidence type="ECO:0000259" key="3">
    <source>
        <dbReference type="Pfam" id="PF00884"/>
    </source>
</evidence>
<dbReference type="SUPFAM" id="SSF53649">
    <property type="entry name" value="Alkaline phosphatase-like"/>
    <property type="match status" value="1"/>
</dbReference>
<keyword evidence="1" id="KW-0479">Metal-binding</keyword>
<dbReference type="Pfam" id="PF00884">
    <property type="entry name" value="Sulfatase"/>
    <property type="match status" value="1"/>
</dbReference>
<dbReference type="InterPro" id="IPR017850">
    <property type="entry name" value="Alkaline_phosphatase_core_sf"/>
</dbReference>
<dbReference type="PANTHER" id="PTHR45953:SF1">
    <property type="entry name" value="IDURONATE 2-SULFATASE"/>
    <property type="match status" value="1"/>
</dbReference>
<organism evidence="4 5">
    <name type="scientific">Staphylococcus lloydii</name>
    <dbReference type="NCBI Taxonomy" id="2781774"/>
    <lineage>
        <taxon>Bacteria</taxon>
        <taxon>Bacillati</taxon>
        <taxon>Bacillota</taxon>
        <taxon>Bacilli</taxon>
        <taxon>Bacillales</taxon>
        <taxon>Staphylococcaceae</taxon>
        <taxon>Staphylococcus</taxon>
    </lineage>
</organism>
<dbReference type="KEGG" id="sllo:ISP08_12545"/>
<evidence type="ECO:0000313" key="4">
    <source>
        <dbReference type="EMBL" id="QPM75123.1"/>
    </source>
</evidence>